<dbReference type="PANTHER" id="PTHR31209">
    <property type="entry name" value="COFACTOR-INDEPENDENT PHOSPHOGLYCERATE MUTASE"/>
    <property type="match status" value="1"/>
</dbReference>
<dbReference type="GO" id="GO:0004619">
    <property type="term" value="F:phosphoglycerate mutase activity"/>
    <property type="evidence" value="ECO:0007669"/>
    <property type="project" value="UniProtKB-EC"/>
</dbReference>
<dbReference type="AlphaFoldDB" id="A0A7J3ZIN7"/>
<dbReference type="PIRSF" id="PIRSF006392">
    <property type="entry name" value="IPGAM_arch"/>
    <property type="match status" value="1"/>
</dbReference>
<dbReference type="InterPro" id="IPR017850">
    <property type="entry name" value="Alkaline_phosphatase_core_sf"/>
</dbReference>
<protein>
    <submittedName>
        <fullName evidence="7">2,3-bisphosphoglycerate-independent phosphoglycerate mutase</fullName>
        <ecNumber evidence="7">5.4.2.12</ecNumber>
    </submittedName>
</protein>
<evidence type="ECO:0000256" key="4">
    <source>
        <dbReference type="ARBA" id="ARBA00005524"/>
    </source>
</evidence>
<dbReference type="NCBIfam" id="TIGR00306">
    <property type="entry name" value="apgM"/>
    <property type="match status" value="1"/>
</dbReference>
<dbReference type="Pfam" id="PF01676">
    <property type="entry name" value="Metalloenzyme"/>
    <property type="match status" value="1"/>
</dbReference>
<keyword evidence="5" id="KW-0324">Glycolysis</keyword>
<dbReference type="InterPro" id="IPR042253">
    <property type="entry name" value="Pglycerate_mutase_ApgM_sf"/>
</dbReference>
<comment type="pathway">
    <text evidence="3">Carbohydrate degradation.</text>
</comment>
<keyword evidence="7" id="KW-0413">Isomerase</keyword>
<reference evidence="7" key="1">
    <citation type="journal article" date="2020" name="mSystems">
        <title>Genome- and Community-Level Interaction Insights into Carbon Utilization and Element Cycling Functions of Hydrothermarchaeota in Hydrothermal Sediment.</title>
        <authorList>
            <person name="Zhou Z."/>
            <person name="Liu Y."/>
            <person name="Xu W."/>
            <person name="Pan J."/>
            <person name="Luo Z.H."/>
            <person name="Li M."/>
        </authorList>
    </citation>
    <scope>NUCLEOTIDE SEQUENCE [LARGE SCALE GENOMIC DNA]</scope>
    <source>
        <strain evidence="7">SpSt-1116</strain>
    </source>
</reference>
<evidence type="ECO:0000313" key="7">
    <source>
        <dbReference type="EMBL" id="HHQ79947.1"/>
    </source>
</evidence>
<comment type="function">
    <text evidence="2">Catalyzes the interconversion of 2-phosphoglycerate and 3-phosphoglycerate.</text>
</comment>
<dbReference type="InterPro" id="IPR004456">
    <property type="entry name" value="Pglycerate_mutase_ApgM"/>
</dbReference>
<dbReference type="PANTHER" id="PTHR31209:SF0">
    <property type="entry name" value="METALLOENZYME DOMAIN-CONTAINING PROTEIN"/>
    <property type="match status" value="1"/>
</dbReference>
<comment type="caution">
    <text evidence="7">The sequence shown here is derived from an EMBL/GenBank/DDBJ whole genome shotgun (WGS) entry which is preliminary data.</text>
</comment>
<name>A0A7J3ZIN7_9CREN</name>
<gene>
    <name evidence="7" type="primary">apgM</name>
    <name evidence="7" type="ORF">ENM78_00560</name>
</gene>
<dbReference type="Pfam" id="PF10143">
    <property type="entry name" value="PhosphMutase"/>
    <property type="match status" value="1"/>
</dbReference>
<feature type="domain" description="Metalloenzyme" evidence="6">
    <location>
        <begin position="1"/>
        <end position="407"/>
    </location>
</feature>
<organism evidence="7">
    <name type="scientific">Fervidicoccus fontis</name>
    <dbReference type="NCBI Taxonomy" id="683846"/>
    <lineage>
        <taxon>Archaea</taxon>
        <taxon>Thermoproteota</taxon>
        <taxon>Thermoprotei</taxon>
        <taxon>Fervidicoccales</taxon>
        <taxon>Fervidicoccaceae</taxon>
        <taxon>Fervidicoccus</taxon>
    </lineage>
</organism>
<evidence type="ECO:0000259" key="6">
    <source>
        <dbReference type="Pfam" id="PF01676"/>
    </source>
</evidence>
<dbReference type="EMBL" id="DRZC01000011">
    <property type="protein sequence ID" value="HHQ79947.1"/>
    <property type="molecule type" value="Genomic_DNA"/>
</dbReference>
<comment type="catalytic activity">
    <reaction evidence="1">
        <text>(2R)-2-phosphoglycerate = (2R)-3-phosphoglycerate</text>
        <dbReference type="Rhea" id="RHEA:15901"/>
        <dbReference type="ChEBI" id="CHEBI:58272"/>
        <dbReference type="ChEBI" id="CHEBI:58289"/>
        <dbReference type="EC" id="5.4.2.12"/>
    </reaction>
</comment>
<evidence type="ECO:0000256" key="1">
    <source>
        <dbReference type="ARBA" id="ARBA00000370"/>
    </source>
</evidence>
<proteinExistence type="inferred from homology"/>
<evidence type="ECO:0000256" key="2">
    <source>
        <dbReference type="ARBA" id="ARBA00002315"/>
    </source>
</evidence>
<sequence>MKVVYLVIDGAAGNPAVEKTALQEAHKPNLDTIARKGRCGLVYTVERGVAPESDVAVLSILGYDPQVYYTGRGPLEALGVGLELKEGWEIALRGNFATVDPSTLEIVDRRAGRRIGGEEGARLASAIDGMQLDNGNGYAKVRHTIGHRVVVVIGHKHHKLSYMITNTDPAYVRRGLISEAAPVYVNKIAEASPLEATKEVAVACRLVNEFTNKAIEVLSKHPVNEARRKQGLPEANAVLLRDAGGKMPRLPPIERIFKPGLRYAALAEMPVEIGIASAAGFKVVSAPPPTGNVKQDYEIRASLTLKALEEADFVYVHIKGPDEPGHDGNCSEKRRIIEEIDRHFVGRLLDEGDNLAFIITSDHATPCYLKAHSSDPVPLVVYCEGIAPDGVQRFDEESCKHGSLGVLESGTRILPLASKLILEGCVE</sequence>
<accession>A0A7J3ZIN7</accession>
<dbReference type="GO" id="GO:0006096">
    <property type="term" value="P:glycolytic process"/>
    <property type="evidence" value="ECO:0007669"/>
    <property type="project" value="UniProtKB-KW"/>
</dbReference>
<dbReference type="InterPro" id="IPR006124">
    <property type="entry name" value="Metalloenzyme"/>
</dbReference>
<dbReference type="GO" id="GO:0046872">
    <property type="term" value="F:metal ion binding"/>
    <property type="evidence" value="ECO:0007669"/>
    <property type="project" value="InterPro"/>
</dbReference>
<dbReference type="EC" id="5.4.2.12" evidence="7"/>
<evidence type="ECO:0000256" key="3">
    <source>
        <dbReference type="ARBA" id="ARBA00004921"/>
    </source>
</evidence>
<evidence type="ECO:0000256" key="5">
    <source>
        <dbReference type="ARBA" id="ARBA00023152"/>
    </source>
</evidence>
<dbReference type="CDD" id="cd16011">
    <property type="entry name" value="iPGM_like"/>
    <property type="match status" value="1"/>
</dbReference>
<dbReference type="Gene3D" id="3.30.70.2130">
    <property type="entry name" value="Metalloenzyme domain"/>
    <property type="match status" value="1"/>
</dbReference>
<dbReference type="SUPFAM" id="SSF53649">
    <property type="entry name" value="Alkaline phosphatase-like"/>
    <property type="match status" value="1"/>
</dbReference>
<comment type="similarity">
    <text evidence="4">Belongs to the BPG-independent phosphoglycerate mutase family. A-PGAM subfamily.</text>
</comment>
<dbReference type="Gene3D" id="3.40.720.10">
    <property type="entry name" value="Alkaline Phosphatase, subunit A"/>
    <property type="match status" value="2"/>
</dbReference>